<gene>
    <name evidence="2" type="ORF">JEQ07_24005</name>
</gene>
<dbReference type="Proteomes" id="UP000639004">
    <property type="component" value="Unassembled WGS sequence"/>
</dbReference>
<sequence>MNRFPVSSSNLRSVGYDTQTIILEVEFNSGWVYQYLGVPYALHVGLMGASSKGSYLDTYIKKGGFKAVRIK</sequence>
<accession>A0ABS0U1K5</accession>
<name>A0ABS0U1K5_SERPR</name>
<keyword evidence="3" id="KW-1185">Reference proteome</keyword>
<comment type="caution">
    <text evidence="2">The sequence shown here is derived from an EMBL/GenBank/DDBJ whole genome shotgun (WGS) entry which is preliminary data.</text>
</comment>
<dbReference type="EMBL" id="JAEHSL010000036">
    <property type="protein sequence ID" value="MBI6183446.1"/>
    <property type="molecule type" value="Genomic_DNA"/>
</dbReference>
<dbReference type="InterPro" id="IPR025309">
    <property type="entry name" value="KTSC_dom"/>
</dbReference>
<protein>
    <submittedName>
        <fullName evidence="2">KTSC domain-containing protein</fullName>
    </submittedName>
</protein>
<proteinExistence type="predicted"/>
<feature type="domain" description="KTSC" evidence="1">
    <location>
        <begin position="7"/>
        <end position="62"/>
    </location>
</feature>
<dbReference type="RefSeq" id="WP_198642640.1">
    <property type="nucleotide sequence ID" value="NZ_JAEHSL010000036.1"/>
</dbReference>
<organism evidence="2 3">
    <name type="scientific">Serratia proteamaculans</name>
    <dbReference type="NCBI Taxonomy" id="28151"/>
    <lineage>
        <taxon>Bacteria</taxon>
        <taxon>Pseudomonadati</taxon>
        <taxon>Pseudomonadota</taxon>
        <taxon>Gammaproteobacteria</taxon>
        <taxon>Enterobacterales</taxon>
        <taxon>Yersiniaceae</taxon>
        <taxon>Serratia</taxon>
    </lineage>
</organism>
<reference evidence="2 3" key="1">
    <citation type="submission" date="2020-12" db="EMBL/GenBank/DDBJ databases">
        <title>Enhanced detection system for hospital associated transmission using whole genome sequencing surveillance.</title>
        <authorList>
            <person name="Harrison L.H."/>
            <person name="Van Tyne D."/>
            <person name="Marsh J.W."/>
            <person name="Griffith M.P."/>
            <person name="Snyder D.J."/>
            <person name="Cooper V.S."/>
            <person name="Mustapha M."/>
        </authorList>
    </citation>
    <scope>NUCLEOTIDE SEQUENCE [LARGE SCALE GENOMIC DNA]</scope>
    <source>
        <strain evidence="2 3">SER00238</strain>
    </source>
</reference>
<dbReference type="Pfam" id="PF13619">
    <property type="entry name" value="KTSC"/>
    <property type="match status" value="1"/>
</dbReference>
<evidence type="ECO:0000259" key="1">
    <source>
        <dbReference type="Pfam" id="PF13619"/>
    </source>
</evidence>
<evidence type="ECO:0000313" key="3">
    <source>
        <dbReference type="Proteomes" id="UP000639004"/>
    </source>
</evidence>
<evidence type="ECO:0000313" key="2">
    <source>
        <dbReference type="EMBL" id="MBI6183446.1"/>
    </source>
</evidence>